<organism evidence="5 6">
    <name type="scientific">Acaulospora morrowiae</name>
    <dbReference type="NCBI Taxonomy" id="94023"/>
    <lineage>
        <taxon>Eukaryota</taxon>
        <taxon>Fungi</taxon>
        <taxon>Fungi incertae sedis</taxon>
        <taxon>Mucoromycota</taxon>
        <taxon>Glomeromycotina</taxon>
        <taxon>Glomeromycetes</taxon>
        <taxon>Diversisporales</taxon>
        <taxon>Acaulosporaceae</taxon>
        <taxon>Acaulospora</taxon>
    </lineage>
</organism>
<evidence type="ECO:0000313" key="6">
    <source>
        <dbReference type="Proteomes" id="UP000789342"/>
    </source>
</evidence>
<proteinExistence type="predicted"/>
<evidence type="ECO:0000256" key="3">
    <source>
        <dbReference type="ARBA" id="ARBA00023015"/>
    </source>
</evidence>
<dbReference type="InterPro" id="IPR051243">
    <property type="entry name" value="PcG_WD-repeat"/>
</dbReference>
<reference evidence="5" key="1">
    <citation type="submission" date="2021-06" db="EMBL/GenBank/DDBJ databases">
        <authorList>
            <person name="Kallberg Y."/>
            <person name="Tangrot J."/>
            <person name="Rosling A."/>
        </authorList>
    </citation>
    <scope>NUCLEOTIDE SEQUENCE</scope>
    <source>
        <strain evidence="5">CL551</strain>
    </source>
</reference>
<feature type="non-terminal residue" evidence="5">
    <location>
        <position position="1"/>
    </location>
</feature>
<protein>
    <submittedName>
        <fullName evidence="5">18199_t:CDS:1</fullName>
    </submittedName>
</protein>
<evidence type="ECO:0000256" key="2">
    <source>
        <dbReference type="ARBA" id="ARBA00022737"/>
    </source>
</evidence>
<evidence type="ECO:0000256" key="4">
    <source>
        <dbReference type="ARBA" id="ARBA00023163"/>
    </source>
</evidence>
<keyword evidence="2" id="KW-0677">Repeat</keyword>
<keyword evidence="3" id="KW-0805">Transcription regulation</keyword>
<keyword evidence="1" id="KW-0853">WD repeat</keyword>
<dbReference type="OrthoDB" id="7318948at2759"/>
<dbReference type="PANTHER" id="PTHR10253">
    <property type="entry name" value="POLYCOMB PROTEIN"/>
    <property type="match status" value="1"/>
</dbReference>
<dbReference type="Gene3D" id="2.130.10.10">
    <property type="entry name" value="YVTN repeat-like/Quinoprotein amine dehydrogenase"/>
    <property type="match status" value="1"/>
</dbReference>
<gene>
    <name evidence="5" type="ORF">AMORRO_LOCUS16264</name>
</gene>
<keyword evidence="6" id="KW-1185">Reference proteome</keyword>
<name>A0A9N9NS70_9GLOM</name>
<evidence type="ECO:0000313" key="5">
    <source>
        <dbReference type="EMBL" id="CAG8765930.1"/>
    </source>
</evidence>
<accession>A0A9N9NS70</accession>
<feature type="non-terminal residue" evidence="5">
    <location>
        <position position="93"/>
    </location>
</feature>
<comment type="caution">
    <text evidence="5">The sequence shown here is derived from an EMBL/GenBank/DDBJ whole genome shotgun (WGS) entry which is preliminary data.</text>
</comment>
<dbReference type="AlphaFoldDB" id="A0A9N9NS70"/>
<dbReference type="Proteomes" id="UP000789342">
    <property type="component" value="Unassembled WGS sequence"/>
</dbReference>
<sequence>LQVRVPLCDSYRERKEPTRTALYGVCFNPYDQQQDAVFAVTGGRNIIIAQFDKDKSVALDILQTYVDENEVENFYCCAWSFDPNTGAPWLAVA</sequence>
<dbReference type="EMBL" id="CAJVPV010043559">
    <property type="protein sequence ID" value="CAG8765930.1"/>
    <property type="molecule type" value="Genomic_DNA"/>
</dbReference>
<keyword evidence="4" id="KW-0804">Transcription</keyword>
<dbReference type="InterPro" id="IPR015943">
    <property type="entry name" value="WD40/YVTN_repeat-like_dom_sf"/>
</dbReference>
<evidence type="ECO:0000256" key="1">
    <source>
        <dbReference type="ARBA" id="ARBA00022574"/>
    </source>
</evidence>